<dbReference type="EMBL" id="CACVAY010000140">
    <property type="protein sequence ID" value="CAA6827585.1"/>
    <property type="molecule type" value="Genomic_DNA"/>
</dbReference>
<reference evidence="2" key="1">
    <citation type="submission" date="2020-01" db="EMBL/GenBank/DDBJ databases">
        <authorList>
            <person name="Meier V. D."/>
            <person name="Meier V D."/>
        </authorList>
    </citation>
    <scope>NUCLEOTIDE SEQUENCE</scope>
    <source>
        <strain evidence="2">HLG_WM_MAG_07</strain>
    </source>
</reference>
<dbReference type="SUPFAM" id="SSF159127">
    <property type="entry name" value="HupF/HypC-like"/>
    <property type="match status" value="1"/>
</dbReference>
<dbReference type="GO" id="GO:0051604">
    <property type="term" value="P:protein maturation"/>
    <property type="evidence" value="ECO:0007669"/>
    <property type="project" value="TreeGrafter"/>
</dbReference>
<evidence type="ECO:0000256" key="1">
    <source>
        <dbReference type="ARBA" id="ARBA00006018"/>
    </source>
</evidence>
<dbReference type="PROSITE" id="PS01097">
    <property type="entry name" value="HUPF_HYPC"/>
    <property type="match status" value="1"/>
</dbReference>
<name>A0A6S6TYK7_9GAMM</name>
<dbReference type="AlphaFoldDB" id="A0A6S6TYK7"/>
<dbReference type="PANTHER" id="PTHR35177:SF2">
    <property type="entry name" value="HYDROGENASE MATURATION FACTOR HYBG"/>
    <property type="match status" value="1"/>
</dbReference>
<dbReference type="PRINTS" id="PR00445">
    <property type="entry name" value="HUPFHYPC"/>
</dbReference>
<comment type="similarity">
    <text evidence="1">Belongs to the HupF/HypC family.</text>
</comment>
<accession>A0A6S6TYK7</accession>
<organism evidence="2">
    <name type="scientific">uncultured Thiotrichaceae bacterium</name>
    <dbReference type="NCBI Taxonomy" id="298394"/>
    <lineage>
        <taxon>Bacteria</taxon>
        <taxon>Pseudomonadati</taxon>
        <taxon>Pseudomonadota</taxon>
        <taxon>Gammaproteobacteria</taxon>
        <taxon>Thiotrichales</taxon>
        <taxon>Thiotrichaceae</taxon>
        <taxon>environmental samples</taxon>
    </lineage>
</organism>
<dbReference type="Pfam" id="PF01455">
    <property type="entry name" value="HupF_HypC"/>
    <property type="match status" value="1"/>
</dbReference>
<dbReference type="InterPro" id="IPR001109">
    <property type="entry name" value="Hydrogenase_HupF/HypC"/>
</dbReference>
<dbReference type="PANTHER" id="PTHR35177">
    <property type="entry name" value="HYDROGENASE MATURATION FACTOR HYBG"/>
    <property type="match status" value="1"/>
</dbReference>
<dbReference type="InterPro" id="IPR019812">
    <property type="entry name" value="Hydgase_assmbl_chp_CS"/>
</dbReference>
<gene>
    <name evidence="2" type="ORF">HELGO_WM8426</name>
</gene>
<sequence length="76" mass="8632">MCLGIPMKIKTIDGFLARCEAKGVERDVNLFMMQDEDFAIGDFVMVHVGYAIQKMTEQEAQSAWEIYDEMLAAEHA</sequence>
<dbReference type="Gene3D" id="2.30.30.140">
    <property type="match status" value="1"/>
</dbReference>
<proteinExistence type="inferred from homology"/>
<evidence type="ECO:0000313" key="2">
    <source>
        <dbReference type="EMBL" id="CAA6827585.1"/>
    </source>
</evidence>
<dbReference type="GO" id="GO:1902670">
    <property type="term" value="F:carbon dioxide binding"/>
    <property type="evidence" value="ECO:0007669"/>
    <property type="project" value="TreeGrafter"/>
</dbReference>
<protein>
    <submittedName>
        <fullName evidence="2">[NiFe] hydrogenase metallocenter assembly protein HypC</fullName>
    </submittedName>
</protein>
<dbReference type="GO" id="GO:0005506">
    <property type="term" value="F:iron ion binding"/>
    <property type="evidence" value="ECO:0007669"/>
    <property type="project" value="TreeGrafter"/>
</dbReference>
<dbReference type="NCBIfam" id="TIGR00074">
    <property type="entry name" value="hypC_hupF"/>
    <property type="match status" value="1"/>
</dbReference>